<sequence length="163" mass="18579">MKAILLIVLLRSAIAQQSEEEADRRVSRLEVRLGHLEQAIQVIGQQSAAMEGRMEAQTSMVRDFNQLHLELLDRDARAMESQLLEIRQIVQSAVDHLSAMEERIATANAATEDRLTSNHAVLSENMTSLMTDFTEHLTAEMDNRINDLENRTRGEYDLFINEE</sequence>
<dbReference type="EMBL" id="AMQN01017200">
    <property type="status" value="NOT_ANNOTATED_CDS"/>
    <property type="molecule type" value="Genomic_DNA"/>
</dbReference>
<organism evidence="2">
    <name type="scientific">Capitella teleta</name>
    <name type="common">Polychaete worm</name>
    <dbReference type="NCBI Taxonomy" id="283909"/>
    <lineage>
        <taxon>Eukaryota</taxon>
        <taxon>Metazoa</taxon>
        <taxon>Spiralia</taxon>
        <taxon>Lophotrochozoa</taxon>
        <taxon>Annelida</taxon>
        <taxon>Polychaeta</taxon>
        <taxon>Sedentaria</taxon>
        <taxon>Scolecida</taxon>
        <taxon>Capitellidae</taxon>
        <taxon>Capitella</taxon>
    </lineage>
</organism>
<accession>R7VEC8</accession>
<evidence type="ECO:0000313" key="3">
    <source>
        <dbReference type="EnsemblMetazoa" id="CapteP188815"/>
    </source>
</evidence>
<evidence type="ECO:0000313" key="4">
    <source>
        <dbReference type="Proteomes" id="UP000014760"/>
    </source>
</evidence>
<dbReference type="AlphaFoldDB" id="R7VEC8"/>
<feature type="chain" id="PRO_5011952060" evidence="1">
    <location>
        <begin position="16"/>
        <end position="163"/>
    </location>
</feature>
<dbReference type="EnsemblMetazoa" id="CapteT188815">
    <property type="protein sequence ID" value="CapteP188815"/>
    <property type="gene ID" value="CapteG188815"/>
</dbReference>
<dbReference type="Proteomes" id="UP000014760">
    <property type="component" value="Unassembled WGS sequence"/>
</dbReference>
<evidence type="ECO:0000313" key="2">
    <source>
        <dbReference type="EMBL" id="ELU16937.1"/>
    </source>
</evidence>
<reference evidence="4" key="1">
    <citation type="submission" date="2012-12" db="EMBL/GenBank/DDBJ databases">
        <authorList>
            <person name="Hellsten U."/>
            <person name="Grimwood J."/>
            <person name="Chapman J.A."/>
            <person name="Shapiro H."/>
            <person name="Aerts A."/>
            <person name="Otillar R.P."/>
            <person name="Terry A.Y."/>
            <person name="Boore J.L."/>
            <person name="Simakov O."/>
            <person name="Marletaz F."/>
            <person name="Cho S.-J."/>
            <person name="Edsinger-Gonzales E."/>
            <person name="Havlak P."/>
            <person name="Kuo D.-H."/>
            <person name="Larsson T."/>
            <person name="Lv J."/>
            <person name="Arendt D."/>
            <person name="Savage R."/>
            <person name="Osoegawa K."/>
            <person name="de Jong P."/>
            <person name="Lindberg D.R."/>
            <person name="Seaver E.C."/>
            <person name="Weisblat D.A."/>
            <person name="Putnam N.H."/>
            <person name="Grigoriev I.V."/>
            <person name="Rokhsar D.S."/>
        </authorList>
    </citation>
    <scope>NUCLEOTIDE SEQUENCE</scope>
    <source>
        <strain evidence="4">I ESC-2004</strain>
    </source>
</reference>
<keyword evidence="4" id="KW-1185">Reference proteome</keyword>
<dbReference type="EMBL" id="KB292828">
    <property type="protein sequence ID" value="ELU16937.1"/>
    <property type="molecule type" value="Genomic_DNA"/>
</dbReference>
<proteinExistence type="predicted"/>
<name>R7VEC8_CAPTE</name>
<keyword evidence="1" id="KW-0732">Signal</keyword>
<evidence type="ECO:0000256" key="1">
    <source>
        <dbReference type="SAM" id="SignalP"/>
    </source>
</evidence>
<reference evidence="2 4" key="2">
    <citation type="journal article" date="2013" name="Nature">
        <title>Insights into bilaterian evolution from three spiralian genomes.</title>
        <authorList>
            <person name="Simakov O."/>
            <person name="Marletaz F."/>
            <person name="Cho S.J."/>
            <person name="Edsinger-Gonzales E."/>
            <person name="Havlak P."/>
            <person name="Hellsten U."/>
            <person name="Kuo D.H."/>
            <person name="Larsson T."/>
            <person name="Lv J."/>
            <person name="Arendt D."/>
            <person name="Savage R."/>
            <person name="Osoegawa K."/>
            <person name="de Jong P."/>
            <person name="Grimwood J."/>
            <person name="Chapman J.A."/>
            <person name="Shapiro H."/>
            <person name="Aerts A."/>
            <person name="Otillar R.P."/>
            <person name="Terry A.Y."/>
            <person name="Boore J.L."/>
            <person name="Grigoriev I.V."/>
            <person name="Lindberg D.R."/>
            <person name="Seaver E.C."/>
            <person name="Weisblat D.A."/>
            <person name="Putnam N.H."/>
            <person name="Rokhsar D.S."/>
        </authorList>
    </citation>
    <scope>NUCLEOTIDE SEQUENCE</scope>
    <source>
        <strain evidence="2 4">I ESC-2004</strain>
    </source>
</reference>
<gene>
    <name evidence="2" type="ORF">CAPTEDRAFT_188815</name>
</gene>
<protein>
    <submittedName>
        <fullName evidence="2 3">Uncharacterized protein</fullName>
    </submittedName>
</protein>
<reference evidence="3" key="3">
    <citation type="submission" date="2015-06" db="UniProtKB">
        <authorList>
            <consortium name="EnsemblMetazoa"/>
        </authorList>
    </citation>
    <scope>IDENTIFICATION</scope>
</reference>
<feature type="signal peptide" evidence="1">
    <location>
        <begin position="1"/>
        <end position="15"/>
    </location>
</feature>
<dbReference type="HOGENOM" id="CLU_085925_0_0_1"/>